<dbReference type="SUPFAM" id="SSF58104">
    <property type="entry name" value="Methyl-accepting chemotaxis protein (MCP) signaling domain"/>
    <property type="match status" value="1"/>
</dbReference>
<dbReference type="Gene3D" id="1.10.287.950">
    <property type="entry name" value="Methyl-accepting chemotaxis protein"/>
    <property type="match status" value="1"/>
</dbReference>
<proteinExistence type="inferred from homology"/>
<dbReference type="InterPro" id="IPR004089">
    <property type="entry name" value="MCPsignal_dom"/>
</dbReference>
<keyword evidence="5" id="KW-0812">Transmembrane</keyword>
<comment type="similarity">
    <text evidence="2">Belongs to the methyl-accepting chemotaxis (MCP) protein family.</text>
</comment>
<reference evidence="8 9" key="1">
    <citation type="journal article" date="2024" name="Chem. Sci.">
        <title>Discovery of megapolipeptins by genome mining of a Burkholderiales bacteria collection.</title>
        <authorList>
            <person name="Paulo B.S."/>
            <person name="Recchia M.J.J."/>
            <person name="Lee S."/>
            <person name="Fergusson C.H."/>
            <person name="Romanowski S.B."/>
            <person name="Hernandez A."/>
            <person name="Krull N."/>
            <person name="Liu D.Y."/>
            <person name="Cavanagh H."/>
            <person name="Bos A."/>
            <person name="Gray C.A."/>
            <person name="Murphy B.T."/>
            <person name="Linington R.G."/>
            <person name="Eustaquio A.S."/>
        </authorList>
    </citation>
    <scope>NUCLEOTIDE SEQUENCE [LARGE SCALE GENOMIC DNA]</scope>
    <source>
        <strain evidence="8 9">RL21-008-BIB-A</strain>
    </source>
</reference>
<comment type="caution">
    <text evidence="8">The sequence shown here is derived from an EMBL/GenBank/DDBJ whole genome shotgun (WGS) entry which is preliminary data.</text>
</comment>
<keyword evidence="1" id="KW-0488">Methylation</keyword>
<dbReference type="Pfam" id="PF00015">
    <property type="entry name" value="MCPsignal"/>
    <property type="match status" value="1"/>
</dbReference>
<dbReference type="InterPro" id="IPR004090">
    <property type="entry name" value="Chemotax_Me-accpt_rcpt"/>
</dbReference>
<evidence type="ECO:0000313" key="9">
    <source>
        <dbReference type="Proteomes" id="UP001629246"/>
    </source>
</evidence>
<evidence type="ECO:0000256" key="2">
    <source>
        <dbReference type="ARBA" id="ARBA00029447"/>
    </source>
</evidence>
<gene>
    <name evidence="8" type="ORF">PQR62_23085</name>
</gene>
<dbReference type="PROSITE" id="PS50111">
    <property type="entry name" value="CHEMOTAXIS_TRANSDUC_2"/>
    <property type="match status" value="1"/>
</dbReference>
<evidence type="ECO:0000256" key="3">
    <source>
        <dbReference type="PROSITE-ProRule" id="PRU00284"/>
    </source>
</evidence>
<feature type="coiled-coil region" evidence="4">
    <location>
        <begin position="468"/>
        <end position="495"/>
    </location>
</feature>
<protein>
    <submittedName>
        <fullName evidence="8">Methyl-accepting chemotaxis protein</fullName>
    </submittedName>
</protein>
<evidence type="ECO:0000259" key="7">
    <source>
        <dbReference type="PROSITE" id="PS50885"/>
    </source>
</evidence>
<organism evidence="8 9">
    <name type="scientific">Herbaspirillum lusitanum</name>
    <dbReference type="NCBI Taxonomy" id="213312"/>
    <lineage>
        <taxon>Bacteria</taxon>
        <taxon>Pseudomonadati</taxon>
        <taxon>Pseudomonadota</taxon>
        <taxon>Betaproteobacteria</taxon>
        <taxon>Burkholderiales</taxon>
        <taxon>Oxalobacteraceae</taxon>
        <taxon>Herbaspirillum</taxon>
    </lineage>
</organism>
<dbReference type="Proteomes" id="UP001629246">
    <property type="component" value="Unassembled WGS sequence"/>
</dbReference>
<evidence type="ECO:0000256" key="1">
    <source>
        <dbReference type="ARBA" id="ARBA00022481"/>
    </source>
</evidence>
<evidence type="ECO:0000256" key="4">
    <source>
        <dbReference type="SAM" id="Coils"/>
    </source>
</evidence>
<keyword evidence="5" id="KW-0472">Membrane</keyword>
<dbReference type="PANTHER" id="PTHR43531">
    <property type="entry name" value="PROTEIN ICFG"/>
    <property type="match status" value="1"/>
</dbReference>
<dbReference type="Pfam" id="PF00672">
    <property type="entry name" value="HAMP"/>
    <property type="match status" value="1"/>
</dbReference>
<name>A0ABW9AE38_9BURK</name>
<sequence>MKWFYDLSISRKLLICFSLVLALTMAVGAFSILQLARLNQSTSDIALRRLPGASLSLEIRLALAGIRTVQLEQLHAERSEDVRNNENNSEKLFAEVRQKMAAYKALPRTPEESKLVAQLEQSLADFVTAHKNIFEMSAVTRGAGEVARRASIPVYDKLLNLTGQLVALNQQAGAAASEQATHDYALSRTLIAALLLVCLLLSAGMAIWLARIVSRPLNDAVLVTQQVAAGNLSARLSRLSTDETGRLLQALQLMTQGLRTIVAEVRSGTEAIGVASGEIAAGNLNLSSRTEEQAGSLGQTAASMQELTAAVRNNADNAAAARQLALSASEVAVAGGAAMARVESTMQSISASSRKIIDIIGVIDGIAFQTNILALNAAVEAARAGEQGRGFAVVASEVRALAQRSATAAREIKQLIDQSGREIEDGNRLVSDTGATMLSVVERVKSVSDIVEEISHASAEQGAGIEKINMAMRRMDDMTQQNAALVEQAAAATQAMREQASRLGQLVRVFSF</sequence>
<dbReference type="PRINTS" id="PR00260">
    <property type="entry name" value="CHEMTRNSDUCR"/>
</dbReference>
<dbReference type="PROSITE" id="PS50885">
    <property type="entry name" value="HAMP"/>
    <property type="match status" value="1"/>
</dbReference>
<dbReference type="InterPro" id="IPR051310">
    <property type="entry name" value="MCP_chemotaxis"/>
</dbReference>
<dbReference type="SMART" id="SM00283">
    <property type="entry name" value="MA"/>
    <property type="match status" value="1"/>
</dbReference>
<keyword evidence="3" id="KW-0807">Transducer</keyword>
<dbReference type="CDD" id="cd06225">
    <property type="entry name" value="HAMP"/>
    <property type="match status" value="1"/>
</dbReference>
<dbReference type="PANTHER" id="PTHR43531:SF14">
    <property type="entry name" value="METHYL-ACCEPTING CHEMOTAXIS PROTEIN I-RELATED"/>
    <property type="match status" value="1"/>
</dbReference>
<feature type="transmembrane region" description="Helical" evidence="5">
    <location>
        <begin position="190"/>
        <end position="210"/>
    </location>
</feature>
<feature type="domain" description="HAMP" evidence="7">
    <location>
        <begin position="211"/>
        <end position="263"/>
    </location>
</feature>
<dbReference type="EMBL" id="JAQQFM010000012">
    <property type="protein sequence ID" value="MFL9927176.1"/>
    <property type="molecule type" value="Genomic_DNA"/>
</dbReference>
<keyword evidence="9" id="KW-1185">Reference proteome</keyword>
<feature type="domain" description="Methyl-accepting transducer" evidence="6">
    <location>
        <begin position="268"/>
        <end position="497"/>
    </location>
</feature>
<evidence type="ECO:0000256" key="5">
    <source>
        <dbReference type="SAM" id="Phobius"/>
    </source>
</evidence>
<accession>A0ABW9AE38</accession>
<dbReference type="InterPro" id="IPR024478">
    <property type="entry name" value="HlyB_4HB_MCP"/>
</dbReference>
<dbReference type="SMART" id="SM00304">
    <property type="entry name" value="HAMP"/>
    <property type="match status" value="1"/>
</dbReference>
<evidence type="ECO:0000259" key="6">
    <source>
        <dbReference type="PROSITE" id="PS50111"/>
    </source>
</evidence>
<dbReference type="Pfam" id="PF12729">
    <property type="entry name" value="4HB_MCP_1"/>
    <property type="match status" value="1"/>
</dbReference>
<dbReference type="Gene3D" id="6.10.340.10">
    <property type="match status" value="1"/>
</dbReference>
<keyword evidence="4" id="KW-0175">Coiled coil</keyword>
<dbReference type="RefSeq" id="WP_408160415.1">
    <property type="nucleotide sequence ID" value="NZ_JAQQFM010000012.1"/>
</dbReference>
<keyword evidence="5" id="KW-1133">Transmembrane helix</keyword>
<evidence type="ECO:0000313" key="8">
    <source>
        <dbReference type="EMBL" id="MFL9927176.1"/>
    </source>
</evidence>
<dbReference type="InterPro" id="IPR003660">
    <property type="entry name" value="HAMP_dom"/>
</dbReference>